<dbReference type="PATRIC" id="fig|999422.3.peg.1868"/>
<dbReference type="EMBL" id="AGEK01000030">
    <property type="protein sequence ID" value="EHO68911.1"/>
    <property type="molecule type" value="Genomic_DNA"/>
</dbReference>
<dbReference type="Proteomes" id="UP000003167">
    <property type="component" value="Unassembled WGS sequence"/>
</dbReference>
<keyword evidence="2" id="KW-1185">Reference proteome</keyword>
<dbReference type="RefSeq" id="WP_008565777.1">
    <property type="nucleotide sequence ID" value="NZ_JH594505.1"/>
</dbReference>
<protein>
    <submittedName>
        <fullName evidence="1">Uncharacterized protein</fullName>
    </submittedName>
</protein>
<organism evidence="1 2">
    <name type="scientific">Segatella maculosa OT 289</name>
    <dbReference type="NCBI Taxonomy" id="999422"/>
    <lineage>
        <taxon>Bacteria</taxon>
        <taxon>Pseudomonadati</taxon>
        <taxon>Bacteroidota</taxon>
        <taxon>Bacteroidia</taxon>
        <taxon>Bacteroidales</taxon>
        <taxon>Prevotellaceae</taxon>
        <taxon>Segatella</taxon>
    </lineage>
</organism>
<name>H1HNN2_9BACT</name>
<evidence type="ECO:0000313" key="2">
    <source>
        <dbReference type="Proteomes" id="UP000003167"/>
    </source>
</evidence>
<evidence type="ECO:0000313" key="1">
    <source>
        <dbReference type="EMBL" id="EHO68911.1"/>
    </source>
</evidence>
<comment type="caution">
    <text evidence="1">The sequence shown here is derived from an EMBL/GenBank/DDBJ whole genome shotgun (WGS) entry which is preliminary data.</text>
</comment>
<dbReference type="AlphaFoldDB" id="H1HNN2"/>
<dbReference type="HOGENOM" id="CLU_066435_0_0_10"/>
<proteinExistence type="predicted"/>
<dbReference type="OrthoDB" id="3251881at2"/>
<reference evidence="1 2" key="1">
    <citation type="submission" date="2011-12" db="EMBL/GenBank/DDBJ databases">
        <title>The Genome Sequence of Prevotella maculosa OT 289.</title>
        <authorList>
            <consortium name="The Broad Institute Genome Sequencing Platform"/>
            <person name="Earl A."/>
            <person name="Ward D."/>
            <person name="Feldgarden M."/>
            <person name="Gevers D."/>
            <person name="Izard J."/>
            <person name="Blanton J.M."/>
            <person name="Mathney J."/>
            <person name="Tanner A.C."/>
            <person name="Dewhirst F.E."/>
            <person name="Young S.K."/>
            <person name="Zeng Q."/>
            <person name="Gargeya S."/>
            <person name="Fitzgerald M."/>
            <person name="Haas B."/>
            <person name="Abouelleil A."/>
            <person name="Alvarado L."/>
            <person name="Arachchi H.M."/>
            <person name="Berlin A."/>
            <person name="Chapman S.B."/>
            <person name="Gearin G."/>
            <person name="Goldberg J."/>
            <person name="Griggs A."/>
            <person name="Gujja S."/>
            <person name="Hansen M."/>
            <person name="Heiman D."/>
            <person name="Howarth C."/>
            <person name="Larimer J."/>
            <person name="Lui A."/>
            <person name="MacDonald P.J.P."/>
            <person name="McCowen C."/>
            <person name="Montmayeur A."/>
            <person name="Murphy C."/>
            <person name="Neiman D."/>
            <person name="Pearson M."/>
            <person name="Priest M."/>
            <person name="Roberts A."/>
            <person name="Saif S."/>
            <person name="Shea T."/>
            <person name="Sisk P."/>
            <person name="Stolte C."/>
            <person name="Sykes S."/>
            <person name="Wortman J."/>
            <person name="Nusbaum C."/>
            <person name="Birren B."/>
        </authorList>
    </citation>
    <scope>NUCLEOTIDE SEQUENCE [LARGE SCALE GENOMIC DNA]</scope>
    <source>
        <strain evidence="1 2">OT 289</strain>
    </source>
</reference>
<gene>
    <name evidence="1" type="ORF">HMPREF9944_01776</name>
</gene>
<accession>H1HNN2</accession>
<sequence>MTNHDKKLIVILPPEFELYKAIEKNLKYLGFSKAIVLAPKFRHTFKTLMVNFVLKHILGRKEYKKRIAAAYYSKRVGQVLRRFHSKYFDYAIVMRSDMLEPATIDELLRVAVKTTGYQWDGLERFPRVFEVIPCFDRFFVFDPNDAPKYKSRYPNLLSCTNFYFDFPMPNVEVNPTEVMYAGAYLENRVGSLLKMVDELQKYNLTLNIHLVLGWRSVAFEHPIITFSKKGVGFLTYLKASQKAGILLDIKACEHNGLSFRVFEAIRYSKKLITDNKSVKRYDFYRPENIFVVEDGCFDGLGAFLAGPYMPLSEEIKQKYSFTNWLRYALDLPPYQATNSKT</sequence>